<dbReference type="OrthoDB" id="10266074at2759"/>
<dbReference type="InterPro" id="IPR009072">
    <property type="entry name" value="Histone-fold"/>
</dbReference>
<accession>A0A7R8WFV2</accession>
<evidence type="ECO:0000256" key="6">
    <source>
        <dbReference type="ARBA" id="ARBA00040136"/>
    </source>
</evidence>
<name>A0A7R8WFV2_9CRUS</name>
<feature type="region of interest" description="Disordered" evidence="10">
    <location>
        <begin position="1"/>
        <end position="49"/>
    </location>
</feature>
<gene>
    <name evidence="11" type="ORF">CTOB1V02_LOCUS6268</name>
</gene>
<keyword evidence="4" id="KW-0539">Nucleus</keyword>
<protein>
    <recommendedName>
        <fullName evidence="6">Transcription initiation factor TFIID subunit 13</fullName>
    </recommendedName>
    <alternativeName>
        <fullName evidence="9">Transcription initiation factor TFIID 18 kDa subunit</fullName>
    </alternativeName>
</protein>
<organism evidence="11">
    <name type="scientific">Cyprideis torosa</name>
    <dbReference type="NCBI Taxonomy" id="163714"/>
    <lineage>
        <taxon>Eukaryota</taxon>
        <taxon>Metazoa</taxon>
        <taxon>Ecdysozoa</taxon>
        <taxon>Arthropoda</taxon>
        <taxon>Crustacea</taxon>
        <taxon>Oligostraca</taxon>
        <taxon>Ostracoda</taxon>
        <taxon>Podocopa</taxon>
        <taxon>Podocopida</taxon>
        <taxon>Cytherocopina</taxon>
        <taxon>Cytheroidea</taxon>
        <taxon>Cytherideidae</taxon>
        <taxon>Cyprideis</taxon>
    </lineage>
</organism>
<reference evidence="11" key="1">
    <citation type="submission" date="2020-11" db="EMBL/GenBank/DDBJ databases">
        <authorList>
            <person name="Tran Van P."/>
        </authorList>
    </citation>
    <scope>NUCLEOTIDE SEQUENCE</scope>
</reference>
<evidence type="ECO:0000256" key="4">
    <source>
        <dbReference type="ARBA" id="ARBA00023242"/>
    </source>
</evidence>
<dbReference type="Gene3D" id="1.10.20.10">
    <property type="entry name" value="Histone, subunit A"/>
    <property type="match status" value="1"/>
</dbReference>
<evidence type="ECO:0000256" key="7">
    <source>
        <dbReference type="ARBA" id="ARBA00056273"/>
    </source>
</evidence>
<dbReference type="PANTHER" id="PTHR11380:SF5">
    <property type="entry name" value="TRANSCRIPTION INITIATION FACTOR TFIID SUBUNIT 13"/>
    <property type="match status" value="1"/>
</dbReference>
<dbReference type="GO" id="GO:0005669">
    <property type="term" value="C:transcription factor TFIID complex"/>
    <property type="evidence" value="ECO:0007669"/>
    <property type="project" value="TreeGrafter"/>
</dbReference>
<evidence type="ECO:0000256" key="10">
    <source>
        <dbReference type="SAM" id="MobiDB-lite"/>
    </source>
</evidence>
<evidence type="ECO:0000256" key="3">
    <source>
        <dbReference type="ARBA" id="ARBA00023163"/>
    </source>
</evidence>
<feature type="compositionally biased region" description="Polar residues" evidence="10">
    <location>
        <begin position="15"/>
        <end position="37"/>
    </location>
</feature>
<evidence type="ECO:0000313" key="11">
    <source>
        <dbReference type="EMBL" id="CAD7228384.1"/>
    </source>
</evidence>
<dbReference type="GO" id="GO:0006366">
    <property type="term" value="P:transcription by RNA polymerase II"/>
    <property type="evidence" value="ECO:0007669"/>
    <property type="project" value="InterPro"/>
</dbReference>
<evidence type="ECO:0000256" key="8">
    <source>
        <dbReference type="ARBA" id="ARBA00062721"/>
    </source>
</evidence>
<keyword evidence="2" id="KW-0805">Transcription regulation</keyword>
<evidence type="ECO:0000256" key="5">
    <source>
        <dbReference type="ARBA" id="ARBA00038392"/>
    </source>
</evidence>
<keyword evidence="3" id="KW-0804">Transcription</keyword>
<evidence type="ECO:0000256" key="9">
    <source>
        <dbReference type="ARBA" id="ARBA00082869"/>
    </source>
</evidence>
<dbReference type="GO" id="GO:0046982">
    <property type="term" value="F:protein heterodimerization activity"/>
    <property type="evidence" value="ECO:0007669"/>
    <property type="project" value="InterPro"/>
</dbReference>
<sequence>MASPSESAASHYLTVPSSPHNHLTASPKQQSTYNSDYNPDAVQGEESDEVLQRKRLFSKEIRCMMYGFGDDSNPYTESVDFLEDAVIHFIQDTTQRAMEVGKTGRVCQEDIVYLVRKDKRKYARVRELLLMSEELKRARKAFDEGKYADA</sequence>
<proteinExistence type="inferred from homology"/>
<evidence type="ECO:0000256" key="2">
    <source>
        <dbReference type="ARBA" id="ARBA00023015"/>
    </source>
</evidence>
<comment type="similarity">
    <text evidence="5">Belongs to the TAF13 family.</text>
</comment>
<comment type="subunit">
    <text evidence="8">Component of the TFIID basal transcription factor complex, composed of TATA-box-binding protein TBP, and a number of TBP-associated factors (TAFs), including TAF1, TAF2, TAF3, TAF4, TAF5, TAF6, TAF7, TAF8, TAF9, TAF10, TAF11, TAF12 and TAF13. Interacts with TBP, and more strongly with TAF10 and TAF11.</text>
</comment>
<dbReference type="InterPro" id="IPR003195">
    <property type="entry name" value="TFIID_TAF13"/>
</dbReference>
<dbReference type="Pfam" id="PF02269">
    <property type="entry name" value="TFIID-18kDa"/>
    <property type="match status" value="1"/>
</dbReference>
<dbReference type="CDD" id="cd07978">
    <property type="entry name" value="HFD_TAF13"/>
    <property type="match status" value="1"/>
</dbReference>
<dbReference type="AlphaFoldDB" id="A0A7R8WFV2"/>
<comment type="function">
    <text evidence="7">The TFIID basal transcription factor complex plays a major role in the initiation of RNA polymerase II (Pol II)-dependent transcription. TFIID recognizes and binds promoters via its subunit TBP, a TATA-box-binding protein, and promotes assembly of the pre-initiation complex (PIC). The TFIID complex consists of TBP and TBP-associated factors (TAFs), including TAF1, TAF2, TAF3, TAF4, TAF5, TAF6, TAF7, TAF8, TAF9, TAF10, TAF11, TAF12 and TAF13. TAF13, together with TAF11 and TBP, play key roles during promoter binding by the TFIID and TFIIA transcription factor complexes.</text>
</comment>
<dbReference type="EMBL" id="OB661514">
    <property type="protein sequence ID" value="CAD7228384.1"/>
    <property type="molecule type" value="Genomic_DNA"/>
</dbReference>
<dbReference type="FunFam" id="1.10.20.10:FF:000028">
    <property type="entry name" value="Transcription initiation factor TFIID subunit 13"/>
    <property type="match status" value="1"/>
</dbReference>
<comment type="subcellular location">
    <subcellularLocation>
        <location evidence="1">Nucleus</location>
    </subcellularLocation>
</comment>
<dbReference type="SUPFAM" id="SSF47113">
    <property type="entry name" value="Histone-fold"/>
    <property type="match status" value="1"/>
</dbReference>
<dbReference type="PANTHER" id="PTHR11380">
    <property type="entry name" value="TRANSCRIPTION INITIATION FACTOR TFIID/SUPT3-RELATED"/>
    <property type="match status" value="1"/>
</dbReference>
<evidence type="ECO:0000256" key="1">
    <source>
        <dbReference type="ARBA" id="ARBA00004123"/>
    </source>
</evidence>